<accession>A0A382HE25</accession>
<gene>
    <name evidence="1" type="ORF">METZ01_LOCUS237857</name>
</gene>
<reference evidence="1" key="1">
    <citation type="submission" date="2018-05" db="EMBL/GenBank/DDBJ databases">
        <authorList>
            <person name="Lanie J.A."/>
            <person name="Ng W.-L."/>
            <person name="Kazmierczak K.M."/>
            <person name="Andrzejewski T.M."/>
            <person name="Davidsen T.M."/>
            <person name="Wayne K.J."/>
            <person name="Tettelin H."/>
            <person name="Glass J.I."/>
            <person name="Rusch D."/>
            <person name="Podicherti R."/>
            <person name="Tsui H.-C.T."/>
            <person name="Winkler M.E."/>
        </authorList>
    </citation>
    <scope>NUCLEOTIDE SEQUENCE</scope>
</reference>
<dbReference type="EMBL" id="UINC01060468">
    <property type="protein sequence ID" value="SVB85003.1"/>
    <property type="molecule type" value="Genomic_DNA"/>
</dbReference>
<protein>
    <submittedName>
        <fullName evidence="1">Uncharacterized protein</fullName>
    </submittedName>
</protein>
<proteinExistence type="predicted"/>
<evidence type="ECO:0000313" key="1">
    <source>
        <dbReference type="EMBL" id="SVB85003.1"/>
    </source>
</evidence>
<dbReference type="AlphaFoldDB" id="A0A382HE25"/>
<dbReference type="InterPro" id="IPR015422">
    <property type="entry name" value="PyrdxlP-dep_Trfase_small"/>
</dbReference>
<dbReference type="Gene3D" id="3.90.1150.10">
    <property type="entry name" value="Aspartate Aminotransferase, domain 1"/>
    <property type="match status" value="1"/>
</dbReference>
<feature type="non-terminal residue" evidence="1">
    <location>
        <position position="1"/>
    </location>
</feature>
<name>A0A382HE25_9ZZZZ</name>
<sequence length="92" mass="10432">HVDMILQKMPATSDGCPWDCPKASEAVAVEYSPDMCPRSIDLTNRHVNVHVDQWWTECDCEQVAVALTKVFDALYTRDGSNNWLDVVMPSNY</sequence>
<organism evidence="1">
    <name type="scientific">marine metagenome</name>
    <dbReference type="NCBI Taxonomy" id="408172"/>
    <lineage>
        <taxon>unclassified sequences</taxon>
        <taxon>metagenomes</taxon>
        <taxon>ecological metagenomes</taxon>
    </lineage>
</organism>